<dbReference type="AlphaFoldDB" id="A0AAW1KNS0"/>
<feature type="compositionally biased region" description="Basic and acidic residues" evidence="1">
    <location>
        <begin position="1"/>
        <end position="19"/>
    </location>
</feature>
<comment type="caution">
    <text evidence="2">The sequence shown here is derived from an EMBL/GenBank/DDBJ whole genome shotgun (WGS) entry which is preliminary data.</text>
</comment>
<organism evidence="2 3">
    <name type="scientific">Popillia japonica</name>
    <name type="common">Japanese beetle</name>
    <dbReference type="NCBI Taxonomy" id="7064"/>
    <lineage>
        <taxon>Eukaryota</taxon>
        <taxon>Metazoa</taxon>
        <taxon>Ecdysozoa</taxon>
        <taxon>Arthropoda</taxon>
        <taxon>Hexapoda</taxon>
        <taxon>Insecta</taxon>
        <taxon>Pterygota</taxon>
        <taxon>Neoptera</taxon>
        <taxon>Endopterygota</taxon>
        <taxon>Coleoptera</taxon>
        <taxon>Polyphaga</taxon>
        <taxon>Scarabaeiformia</taxon>
        <taxon>Scarabaeidae</taxon>
        <taxon>Rutelinae</taxon>
        <taxon>Popillia</taxon>
    </lineage>
</organism>
<reference evidence="2 3" key="1">
    <citation type="journal article" date="2024" name="BMC Genomics">
        <title>De novo assembly and annotation of Popillia japonica's genome with initial clues to its potential as an invasive pest.</title>
        <authorList>
            <person name="Cucini C."/>
            <person name="Boschi S."/>
            <person name="Funari R."/>
            <person name="Cardaioli E."/>
            <person name="Iannotti N."/>
            <person name="Marturano G."/>
            <person name="Paoli F."/>
            <person name="Bruttini M."/>
            <person name="Carapelli A."/>
            <person name="Frati F."/>
            <person name="Nardi F."/>
        </authorList>
    </citation>
    <scope>NUCLEOTIDE SEQUENCE [LARGE SCALE GENOMIC DNA]</scope>
    <source>
        <strain evidence="2">DMR45628</strain>
    </source>
</reference>
<protein>
    <submittedName>
        <fullName evidence="2">Uncharacterized protein</fullName>
    </submittedName>
</protein>
<gene>
    <name evidence="2" type="ORF">QE152_g21557</name>
</gene>
<keyword evidence="3" id="KW-1185">Reference proteome</keyword>
<feature type="region of interest" description="Disordered" evidence="1">
    <location>
        <begin position="1"/>
        <end position="25"/>
    </location>
</feature>
<evidence type="ECO:0000313" key="2">
    <source>
        <dbReference type="EMBL" id="KAK9721409.1"/>
    </source>
</evidence>
<evidence type="ECO:0000256" key="1">
    <source>
        <dbReference type="SAM" id="MobiDB-lite"/>
    </source>
</evidence>
<name>A0AAW1KNS0_POPJA</name>
<sequence>MIEACKRRQEHHYDSHESVDTPPQEVGSVWQDLKDRHFLVYIFNIKTGTALNGVRILPYVVLSSSVITDENKHNYRMVYKNTNDNIVTAVKFSLFPVEGGKTSFVLMLLEKAPSKITTIMLNTVEIVTRLDPIDLTHCYVHFIESQDFWKKAVHLELIASESNNGILTTKPSHLWSTVTNLTGVPLICDDRVVGMRINEKEHDRRYTFYDIRPKDYWLLSKIHPNGFYDYNYEQVTTPLARAPSLFDFNRTKIISVLLITYLCSYIRQ</sequence>
<accession>A0AAW1KNS0</accession>
<dbReference type="Proteomes" id="UP001458880">
    <property type="component" value="Unassembled WGS sequence"/>
</dbReference>
<dbReference type="EMBL" id="JASPKY010000199">
    <property type="protein sequence ID" value="KAK9721409.1"/>
    <property type="molecule type" value="Genomic_DNA"/>
</dbReference>
<proteinExistence type="predicted"/>
<evidence type="ECO:0000313" key="3">
    <source>
        <dbReference type="Proteomes" id="UP001458880"/>
    </source>
</evidence>